<accession>A0A1I3WYL7</accession>
<reference evidence="3 4" key="1">
    <citation type="submission" date="2016-10" db="EMBL/GenBank/DDBJ databases">
        <authorList>
            <person name="de Groot N.N."/>
        </authorList>
    </citation>
    <scope>NUCLEOTIDE SEQUENCE [LARGE SCALE GENOMIC DNA]</scope>
    <source>
        <strain evidence="3 4">NE2</strain>
    </source>
</reference>
<keyword evidence="1" id="KW-0812">Transmembrane</keyword>
<dbReference type="Pfam" id="PF10908">
    <property type="entry name" value="Tlde1_dom"/>
    <property type="match status" value="1"/>
</dbReference>
<evidence type="ECO:0000256" key="1">
    <source>
        <dbReference type="SAM" id="Phobius"/>
    </source>
</evidence>
<dbReference type="Proteomes" id="UP000198755">
    <property type="component" value="Unassembled WGS sequence"/>
</dbReference>
<sequence>MTDGINTSYDFIPSGRGQSFWKSLFSQAVPGVVIVALSALFGVWTLYLRPADDPRVVEAQIAAPTAMEASDSKGDSNVYGALFDPGFASGAAPASLGQNFPLSASLERAPTAQEGFEQAEILPPDTMATAEFDSGESAPLPIPRPDDLAPPAGRAPVLAPGRRIARQNANTAVAAAPGDNRNFFEKIFGGLSQPQPSRPVLAYAAPEDGVASVARTTAPAAQASAPAPLLNLAPRVDRGTAVYDVSAHTVYMPNGTRLEAHSGLGSMMDDPRYVHERMRGATPPNVYQLSLREAPFHGVRALRLTPTAGHVYGRTGLLAHRYMLGPNGASNGCVSFRNYDEFLKAYDRGEVQRLAVVARMN</sequence>
<dbReference type="AlphaFoldDB" id="A0A1I3WYL7"/>
<name>A0A1I3WYL7_9HYPH</name>
<keyword evidence="1" id="KW-0472">Membrane</keyword>
<dbReference type="EMBL" id="FOSN01000002">
    <property type="protein sequence ID" value="SFK12434.1"/>
    <property type="molecule type" value="Genomic_DNA"/>
</dbReference>
<evidence type="ECO:0000313" key="3">
    <source>
        <dbReference type="EMBL" id="SFK12434.1"/>
    </source>
</evidence>
<keyword evidence="1" id="KW-1133">Transmembrane helix</keyword>
<protein>
    <recommendedName>
        <fullName evidence="2">Tlde1 domain-containing protein</fullName>
    </recommendedName>
</protein>
<feature type="domain" description="Tlde1" evidence="2">
    <location>
        <begin position="257"/>
        <end position="359"/>
    </location>
</feature>
<dbReference type="STRING" id="1612308.SAMN05444581_102235"/>
<feature type="transmembrane region" description="Helical" evidence="1">
    <location>
        <begin position="28"/>
        <end position="48"/>
    </location>
</feature>
<evidence type="ECO:0000259" key="2">
    <source>
        <dbReference type="Pfam" id="PF10908"/>
    </source>
</evidence>
<organism evidence="3 4">
    <name type="scientific">Methylocapsa palsarum</name>
    <dbReference type="NCBI Taxonomy" id="1612308"/>
    <lineage>
        <taxon>Bacteria</taxon>
        <taxon>Pseudomonadati</taxon>
        <taxon>Pseudomonadota</taxon>
        <taxon>Alphaproteobacteria</taxon>
        <taxon>Hyphomicrobiales</taxon>
        <taxon>Beijerinckiaceae</taxon>
        <taxon>Methylocapsa</taxon>
    </lineage>
</organism>
<proteinExistence type="predicted"/>
<dbReference type="InterPro" id="IPR021225">
    <property type="entry name" value="Tlde1_dom"/>
</dbReference>
<keyword evidence="4" id="KW-1185">Reference proteome</keyword>
<evidence type="ECO:0000313" key="4">
    <source>
        <dbReference type="Proteomes" id="UP000198755"/>
    </source>
</evidence>
<gene>
    <name evidence="3" type="ORF">SAMN05444581_102235</name>
</gene>